<dbReference type="GO" id="GO:0043200">
    <property type="term" value="P:response to amino acid"/>
    <property type="evidence" value="ECO:0007669"/>
    <property type="project" value="TreeGrafter"/>
</dbReference>
<protein>
    <submittedName>
        <fullName evidence="5">Regulatory protein AsnC</fullName>
    </submittedName>
</protein>
<dbReference type="InterPro" id="IPR036388">
    <property type="entry name" value="WH-like_DNA-bd_sf"/>
</dbReference>
<dbReference type="InterPro" id="IPR000485">
    <property type="entry name" value="AsnC-type_HTH_dom"/>
</dbReference>
<keyword evidence="1" id="KW-0805">Transcription regulation</keyword>
<gene>
    <name evidence="5" type="primary">asnC_2</name>
    <name evidence="5" type="ORF">AVENLUH13518_02103</name>
</gene>
<dbReference type="SUPFAM" id="SSF46785">
    <property type="entry name" value="Winged helix' DNA-binding domain"/>
    <property type="match status" value="1"/>
</dbReference>
<dbReference type="GO" id="GO:0043565">
    <property type="term" value="F:sequence-specific DNA binding"/>
    <property type="evidence" value="ECO:0007669"/>
    <property type="project" value="InterPro"/>
</dbReference>
<dbReference type="PRINTS" id="PR00033">
    <property type="entry name" value="HTHASNC"/>
</dbReference>
<comment type="caution">
    <text evidence="5">The sequence shown here is derived from an EMBL/GenBank/DDBJ whole genome shotgun (WGS) entry which is preliminary data.</text>
</comment>
<dbReference type="InterPro" id="IPR011008">
    <property type="entry name" value="Dimeric_a/b-barrel"/>
</dbReference>
<dbReference type="Gene3D" id="3.30.70.920">
    <property type="match status" value="1"/>
</dbReference>
<dbReference type="Gene3D" id="1.10.10.10">
    <property type="entry name" value="Winged helix-like DNA-binding domain superfamily/Winged helix DNA-binding domain"/>
    <property type="match status" value="1"/>
</dbReference>
<keyword evidence="2" id="KW-0238">DNA-binding</keyword>
<evidence type="ECO:0000313" key="5">
    <source>
        <dbReference type="EMBL" id="KXZ69993.1"/>
    </source>
</evidence>
<dbReference type="PROSITE" id="PS50956">
    <property type="entry name" value="HTH_ASNC_2"/>
    <property type="match status" value="1"/>
</dbReference>
<reference evidence="5 6" key="1">
    <citation type="journal article" date="2016" name="Sci. Rep.">
        <title>Genomic and phenotypic characterization of the species Acinetobacter venetianus.</title>
        <authorList>
            <person name="Fondi M."/>
            <person name="Maida I."/>
            <person name="Perrin E."/>
            <person name="Orlandini V."/>
            <person name="La Torre L."/>
            <person name="Bosi E."/>
            <person name="Negroni A."/>
            <person name="Zanaroli G."/>
            <person name="Fava F."/>
            <person name="Decorosi F."/>
            <person name="Giovannetti L."/>
            <person name="Viti C."/>
            <person name="Vaneechoutte M."/>
            <person name="Dijkshoorn L."/>
            <person name="Fani R."/>
        </authorList>
    </citation>
    <scope>NUCLEOTIDE SEQUENCE [LARGE SCALE GENOMIC DNA]</scope>
    <source>
        <strain evidence="5 6">LUH13518</strain>
    </source>
</reference>
<dbReference type="PANTHER" id="PTHR30154">
    <property type="entry name" value="LEUCINE-RESPONSIVE REGULATORY PROTEIN"/>
    <property type="match status" value="1"/>
</dbReference>
<evidence type="ECO:0000313" key="6">
    <source>
        <dbReference type="Proteomes" id="UP000075544"/>
    </source>
</evidence>
<dbReference type="Pfam" id="PF01037">
    <property type="entry name" value="AsnC_trans_reg"/>
    <property type="match status" value="1"/>
</dbReference>
<dbReference type="Pfam" id="PF13412">
    <property type="entry name" value="HTH_24"/>
    <property type="match status" value="1"/>
</dbReference>
<dbReference type="Proteomes" id="UP000075544">
    <property type="component" value="Unassembled WGS sequence"/>
</dbReference>
<dbReference type="GO" id="GO:0005829">
    <property type="term" value="C:cytosol"/>
    <property type="evidence" value="ECO:0007669"/>
    <property type="project" value="TreeGrafter"/>
</dbReference>
<dbReference type="InterPro" id="IPR019888">
    <property type="entry name" value="Tscrpt_reg_AsnC-like"/>
</dbReference>
<dbReference type="InterPro" id="IPR019887">
    <property type="entry name" value="Tscrpt_reg_AsnC/Lrp_C"/>
</dbReference>
<name>A0A150HU39_9GAMM</name>
<dbReference type="InterPro" id="IPR036390">
    <property type="entry name" value="WH_DNA-bd_sf"/>
</dbReference>
<dbReference type="RefSeq" id="WP_061524962.1">
    <property type="nucleotide sequence ID" value="NZ_JRHX01000063.1"/>
</dbReference>
<dbReference type="EMBL" id="JRHX01000063">
    <property type="protein sequence ID" value="KXZ69993.1"/>
    <property type="molecule type" value="Genomic_DNA"/>
</dbReference>
<evidence type="ECO:0000256" key="2">
    <source>
        <dbReference type="ARBA" id="ARBA00023125"/>
    </source>
</evidence>
<evidence type="ECO:0000259" key="4">
    <source>
        <dbReference type="PROSITE" id="PS50956"/>
    </source>
</evidence>
<dbReference type="PATRIC" id="fig|52133.19.peg.2137"/>
<organism evidence="5 6">
    <name type="scientific">Acinetobacter venetianus</name>
    <dbReference type="NCBI Taxonomy" id="52133"/>
    <lineage>
        <taxon>Bacteria</taxon>
        <taxon>Pseudomonadati</taxon>
        <taxon>Pseudomonadota</taxon>
        <taxon>Gammaproteobacteria</taxon>
        <taxon>Moraxellales</taxon>
        <taxon>Moraxellaceae</taxon>
        <taxon>Acinetobacter</taxon>
    </lineage>
</organism>
<evidence type="ECO:0000256" key="1">
    <source>
        <dbReference type="ARBA" id="ARBA00023015"/>
    </source>
</evidence>
<accession>A0A150HU39</accession>
<dbReference type="AlphaFoldDB" id="A0A150HU39"/>
<proteinExistence type="predicted"/>
<dbReference type="SUPFAM" id="SSF54909">
    <property type="entry name" value="Dimeric alpha+beta barrel"/>
    <property type="match status" value="1"/>
</dbReference>
<dbReference type="SMART" id="SM00344">
    <property type="entry name" value="HTH_ASNC"/>
    <property type="match status" value="1"/>
</dbReference>
<feature type="domain" description="HTH asnC-type" evidence="4">
    <location>
        <begin position="1"/>
        <end position="63"/>
    </location>
</feature>
<keyword evidence="3" id="KW-0804">Transcription</keyword>
<evidence type="ECO:0000256" key="3">
    <source>
        <dbReference type="ARBA" id="ARBA00023163"/>
    </source>
</evidence>
<sequence length="140" mass="15968">MNNVDHIILGLLKDNARMSITDLAAKAKVSRATVQKRIEYMESTGIITGYTVRFRPNAEKNIIRAWMNIMVEGTKAQAVIRQLRLETAIERLHTTNGKWDILVELQSDSLENFDKALERIRNISGIYNSETSILLSTYKT</sequence>
<dbReference type="PANTHER" id="PTHR30154:SF53">
    <property type="entry name" value="HTH-TYPE TRANSCRIPTIONAL REGULATOR LRPC"/>
    <property type="match status" value="1"/>
</dbReference>